<keyword evidence="2" id="KW-1185">Reference proteome</keyword>
<gene>
    <name evidence="1" type="ORF">C1H46_022053</name>
</gene>
<evidence type="ECO:0000313" key="1">
    <source>
        <dbReference type="EMBL" id="TQD92342.1"/>
    </source>
</evidence>
<dbReference type="AlphaFoldDB" id="A0A540M1I1"/>
<accession>A0A540M1I1</accession>
<dbReference type="Proteomes" id="UP000315295">
    <property type="component" value="Unassembled WGS sequence"/>
</dbReference>
<sequence length="54" mass="6045">MVAVGGRGDGFFAVVGGEDDKYLQWWRRRMSIPWLEELTATRMEKAANVSIGGE</sequence>
<reference evidence="1 2" key="1">
    <citation type="journal article" date="2019" name="G3 (Bethesda)">
        <title>Sequencing of a Wild Apple (Malus baccata) Genome Unravels the Differences Between Cultivated and Wild Apple Species Regarding Disease Resistance and Cold Tolerance.</title>
        <authorList>
            <person name="Chen X."/>
        </authorList>
    </citation>
    <scope>NUCLEOTIDE SEQUENCE [LARGE SCALE GENOMIC DNA]</scope>
    <source>
        <strain evidence="2">cv. Shandingzi</strain>
        <tissue evidence="1">Leaves</tissue>
    </source>
</reference>
<name>A0A540M1I1_MALBA</name>
<organism evidence="1 2">
    <name type="scientific">Malus baccata</name>
    <name type="common">Siberian crab apple</name>
    <name type="synonym">Pyrus baccata</name>
    <dbReference type="NCBI Taxonomy" id="106549"/>
    <lineage>
        <taxon>Eukaryota</taxon>
        <taxon>Viridiplantae</taxon>
        <taxon>Streptophyta</taxon>
        <taxon>Embryophyta</taxon>
        <taxon>Tracheophyta</taxon>
        <taxon>Spermatophyta</taxon>
        <taxon>Magnoliopsida</taxon>
        <taxon>eudicotyledons</taxon>
        <taxon>Gunneridae</taxon>
        <taxon>Pentapetalae</taxon>
        <taxon>rosids</taxon>
        <taxon>fabids</taxon>
        <taxon>Rosales</taxon>
        <taxon>Rosaceae</taxon>
        <taxon>Amygdaloideae</taxon>
        <taxon>Maleae</taxon>
        <taxon>Malus</taxon>
    </lineage>
</organism>
<dbReference type="EMBL" id="VIEB01000394">
    <property type="protein sequence ID" value="TQD92342.1"/>
    <property type="molecule type" value="Genomic_DNA"/>
</dbReference>
<comment type="caution">
    <text evidence="1">The sequence shown here is derived from an EMBL/GenBank/DDBJ whole genome shotgun (WGS) entry which is preliminary data.</text>
</comment>
<proteinExistence type="predicted"/>
<evidence type="ECO:0000313" key="2">
    <source>
        <dbReference type="Proteomes" id="UP000315295"/>
    </source>
</evidence>
<protein>
    <submittedName>
        <fullName evidence="1">Uncharacterized protein</fullName>
    </submittedName>
</protein>